<comment type="catalytic activity">
    <reaction evidence="9">
        <text>DNA(n) + a 2'-deoxyribonucleoside 5'-triphosphate = DNA(n+1) + diphosphate</text>
        <dbReference type="Rhea" id="RHEA:22508"/>
        <dbReference type="Rhea" id="RHEA-COMP:17339"/>
        <dbReference type="Rhea" id="RHEA-COMP:17340"/>
        <dbReference type="ChEBI" id="CHEBI:33019"/>
        <dbReference type="ChEBI" id="CHEBI:61560"/>
        <dbReference type="ChEBI" id="CHEBI:173112"/>
        <dbReference type="EC" id="2.7.7.7"/>
    </reaction>
</comment>
<dbReference type="EMBL" id="MT375016">
    <property type="protein sequence ID" value="QSE33997.1"/>
    <property type="molecule type" value="Genomic_DNA"/>
</dbReference>
<evidence type="ECO:0000256" key="6">
    <source>
        <dbReference type="ARBA" id="ARBA00022705"/>
    </source>
</evidence>
<protein>
    <recommendedName>
        <fullName evidence="3">Probable DNA polymerase</fullName>
        <ecNumber evidence="2">2.7.7.7</ecNumber>
    </recommendedName>
</protein>
<dbReference type="PANTHER" id="PTHR33568">
    <property type="entry name" value="DNA POLYMERASE"/>
    <property type="match status" value="1"/>
</dbReference>
<dbReference type="GO" id="GO:0003677">
    <property type="term" value="F:DNA binding"/>
    <property type="evidence" value="ECO:0007669"/>
    <property type="project" value="UniProtKB-KW"/>
</dbReference>
<gene>
    <name evidence="11" type="primary">orf305</name>
</gene>
<feature type="domain" description="DNA-directed DNA polymerase family B mitochondria/virus" evidence="10">
    <location>
        <begin position="88"/>
        <end position="255"/>
    </location>
</feature>
<evidence type="ECO:0000256" key="7">
    <source>
        <dbReference type="ARBA" id="ARBA00022932"/>
    </source>
</evidence>
<dbReference type="SUPFAM" id="SSF53098">
    <property type="entry name" value="Ribonuclease H-like"/>
    <property type="match status" value="1"/>
</dbReference>
<name>A0A896Z9N6_9AGAM</name>
<dbReference type="GO" id="GO:0003887">
    <property type="term" value="F:DNA-directed DNA polymerase activity"/>
    <property type="evidence" value="ECO:0007669"/>
    <property type="project" value="UniProtKB-KW"/>
</dbReference>
<evidence type="ECO:0000256" key="5">
    <source>
        <dbReference type="ARBA" id="ARBA00022695"/>
    </source>
</evidence>
<organism evidence="11">
    <name type="scientific">Coniophora puteana</name>
    <dbReference type="NCBI Taxonomy" id="80637"/>
    <lineage>
        <taxon>Eukaryota</taxon>
        <taxon>Fungi</taxon>
        <taxon>Dikarya</taxon>
        <taxon>Basidiomycota</taxon>
        <taxon>Agaricomycotina</taxon>
        <taxon>Agaricomycetes</taxon>
        <taxon>Agaricomycetidae</taxon>
        <taxon>Boletales</taxon>
        <taxon>Coniophorineae</taxon>
        <taxon>Coniophoraceae</taxon>
        <taxon>Coniophora</taxon>
    </lineage>
</organism>
<evidence type="ECO:0000313" key="11">
    <source>
        <dbReference type="EMBL" id="QSE33997.1"/>
    </source>
</evidence>
<evidence type="ECO:0000256" key="8">
    <source>
        <dbReference type="ARBA" id="ARBA00023125"/>
    </source>
</evidence>
<dbReference type="InterPro" id="IPR004868">
    <property type="entry name" value="DNA-dir_DNA_pol_B_mt/vir"/>
</dbReference>
<evidence type="ECO:0000256" key="2">
    <source>
        <dbReference type="ARBA" id="ARBA00012417"/>
    </source>
</evidence>
<dbReference type="EC" id="2.7.7.7" evidence="2"/>
<keyword evidence="7" id="KW-0239">DNA-directed DNA polymerase</keyword>
<dbReference type="InterPro" id="IPR036397">
    <property type="entry name" value="RNaseH_sf"/>
</dbReference>
<evidence type="ECO:0000256" key="9">
    <source>
        <dbReference type="ARBA" id="ARBA00049244"/>
    </source>
</evidence>
<geneLocation type="mitochondrion" evidence="11"/>
<dbReference type="AlphaFoldDB" id="A0A896Z9N6"/>
<dbReference type="Pfam" id="PF03175">
    <property type="entry name" value="DNA_pol_B_2"/>
    <property type="match status" value="1"/>
</dbReference>
<evidence type="ECO:0000256" key="1">
    <source>
        <dbReference type="ARBA" id="ARBA00005755"/>
    </source>
</evidence>
<evidence type="ECO:0000256" key="4">
    <source>
        <dbReference type="ARBA" id="ARBA00022679"/>
    </source>
</evidence>
<keyword evidence="4" id="KW-0808">Transferase</keyword>
<comment type="similarity">
    <text evidence="1">Belongs to the DNA polymerase type-B family.</text>
</comment>
<dbReference type="Gene3D" id="3.30.420.10">
    <property type="entry name" value="Ribonuclease H-like superfamily/Ribonuclease H"/>
    <property type="match status" value="1"/>
</dbReference>
<dbReference type="GO" id="GO:0006260">
    <property type="term" value="P:DNA replication"/>
    <property type="evidence" value="ECO:0007669"/>
    <property type="project" value="UniProtKB-KW"/>
</dbReference>
<reference evidence="11" key="1">
    <citation type="journal article" date="2020" name="Comput. Struct. Biotechnol. J.">
        <title>The mitogenomes of two saprophytic Boletales species (Coniophora) reveals intron dynamics and accumulation of plasmid-derived and non-conserved genes.</title>
        <authorList>
            <person name="Wu P."/>
            <person name="Bao Z."/>
            <person name="Tu W."/>
            <person name="Li L."/>
            <person name="Xiong C."/>
            <person name="Jin X."/>
            <person name="Li P."/>
            <person name="Gui M."/>
            <person name="Huang W."/>
            <person name="Li Q."/>
        </authorList>
    </citation>
    <scope>NUCLEOTIDE SEQUENCE</scope>
</reference>
<dbReference type="InterPro" id="IPR012337">
    <property type="entry name" value="RNaseH-like_sf"/>
</dbReference>
<keyword evidence="8" id="KW-0238">DNA-binding</keyword>
<dbReference type="PANTHER" id="PTHR33568:SF3">
    <property type="entry name" value="DNA-DIRECTED DNA POLYMERASE"/>
    <property type="match status" value="1"/>
</dbReference>
<evidence type="ECO:0000259" key="10">
    <source>
        <dbReference type="Pfam" id="PF03175"/>
    </source>
</evidence>
<proteinExistence type="inferred from homology"/>
<keyword evidence="5" id="KW-0548">Nucleotidyltransferase</keyword>
<keyword evidence="11" id="KW-0496">Mitochondrion</keyword>
<keyword evidence="6" id="KW-0235">DNA replication</keyword>
<accession>A0A896Z9N6</accession>
<dbReference type="GO" id="GO:0000166">
    <property type="term" value="F:nucleotide binding"/>
    <property type="evidence" value="ECO:0007669"/>
    <property type="project" value="InterPro"/>
</dbReference>
<sequence length="304" mass="35615">MKTSYIQPLDYVDPATCNTQKEYEQKVSRKKNSSAPNLTKIGTLDIETVVREGVHYPYLYSFCDGIRHHSWFTSTGSDLLKHLLSSNTYRNFTVYAHNLSRFDIIFLLRDIARLKEEGYIINIIKKDDKIISINIKHIKDDNINLTLKDSLLLLPASLDKLAKNFKLEVGKLVQPVYVGAGHEDYKDTDLSHFSKEVEQVSNFEEWQRKVEIYCQQDCKALHDVLVHFIKLVWNKWQVSAINYPTTPSLAFAIYRVGKRSLDRRVLTVIEFQKWRVFFKRKKTRTIFRSGKFSQKIQNKKLTND</sequence>
<evidence type="ECO:0000256" key="3">
    <source>
        <dbReference type="ARBA" id="ARBA00014385"/>
    </source>
</evidence>